<protein>
    <submittedName>
        <fullName evidence="1">Uncharacterized protein</fullName>
    </submittedName>
</protein>
<dbReference type="Proteomes" id="UP000192907">
    <property type="component" value="Unassembled WGS sequence"/>
</dbReference>
<gene>
    <name evidence="1" type="ORF">SAMN06296036_118104</name>
</gene>
<dbReference type="STRING" id="1513793.SAMN06296036_118104"/>
<dbReference type="AlphaFoldDB" id="A0A1Y6CEP2"/>
<dbReference type="EMBL" id="FWZT01000018">
    <property type="protein sequence ID" value="SMF57190.1"/>
    <property type="molecule type" value="Genomic_DNA"/>
</dbReference>
<name>A0A1Y6CEP2_9BACT</name>
<evidence type="ECO:0000313" key="2">
    <source>
        <dbReference type="Proteomes" id="UP000192907"/>
    </source>
</evidence>
<reference evidence="2" key="1">
    <citation type="submission" date="2017-04" db="EMBL/GenBank/DDBJ databases">
        <authorList>
            <person name="Varghese N."/>
            <person name="Submissions S."/>
        </authorList>
    </citation>
    <scope>NUCLEOTIDE SEQUENCE [LARGE SCALE GENOMIC DNA]</scope>
    <source>
        <strain evidence="2">RKEM611</strain>
    </source>
</reference>
<accession>A0A1Y6CEP2</accession>
<dbReference type="PROSITE" id="PS51257">
    <property type="entry name" value="PROKAR_LIPOPROTEIN"/>
    <property type="match status" value="1"/>
</dbReference>
<keyword evidence="2" id="KW-1185">Reference proteome</keyword>
<organism evidence="1 2">
    <name type="scientific">Pseudobacteriovorax antillogorgiicola</name>
    <dbReference type="NCBI Taxonomy" id="1513793"/>
    <lineage>
        <taxon>Bacteria</taxon>
        <taxon>Pseudomonadati</taxon>
        <taxon>Bdellovibrionota</taxon>
        <taxon>Oligoflexia</taxon>
        <taxon>Oligoflexales</taxon>
        <taxon>Pseudobacteriovoracaceae</taxon>
        <taxon>Pseudobacteriovorax</taxon>
    </lineage>
</organism>
<dbReference type="RefSeq" id="WP_132322286.1">
    <property type="nucleotide sequence ID" value="NZ_FWZT01000018.1"/>
</dbReference>
<sequence length="118" mass="13272">MRFTLFLLILVSISGCRDCKEGAVIYLAISNDDSEGKAISVTPAYREVSYYVDSSSSVRIAHAWQCRLNGGQDSFWLTIRIGDNQCFHIHRTCSDRRDFNASCDADQCESDEAQMNTC</sequence>
<proteinExistence type="predicted"/>
<evidence type="ECO:0000313" key="1">
    <source>
        <dbReference type="EMBL" id="SMF57190.1"/>
    </source>
</evidence>